<dbReference type="Pfam" id="PF17268">
    <property type="entry name" value="DUF5334"/>
    <property type="match status" value="1"/>
</dbReference>
<sequence length="91" mass="10259">MKNLITAISLLAAATHAFAWDGYDADNGAYVKIEKGNLVRSGRDIEIYDYSQGEYIDVTVESIRANGRYVEVEVTDHTTGESRTLEMERKR</sequence>
<dbReference type="EMBL" id="NTBI01000007">
    <property type="protein sequence ID" value="PAX16495.1"/>
    <property type="molecule type" value="Genomic_DNA"/>
</dbReference>
<dbReference type="InterPro" id="IPR035160">
    <property type="entry name" value="DUF5334"/>
</dbReference>
<proteinExistence type="predicted"/>
<dbReference type="GeneID" id="93874812"/>
<keyword evidence="1" id="KW-0732">Signal</keyword>
<name>A0A2A2T4T1_9BURK</name>
<evidence type="ECO:0000256" key="1">
    <source>
        <dbReference type="SAM" id="SignalP"/>
    </source>
</evidence>
<reference evidence="2 3" key="1">
    <citation type="submission" date="2017-08" db="EMBL/GenBank/DDBJ databases">
        <title>WGS of Clinical strains of the CDC Group NO-1 linked to zoonotic infections in humans.</title>
        <authorList>
            <person name="Bernier A.-M."/>
            <person name="Bernard K."/>
        </authorList>
    </citation>
    <scope>NUCLEOTIDE SEQUENCE [LARGE SCALE GENOMIC DNA]</scope>
    <source>
        <strain evidence="2 3">NML91-0035</strain>
    </source>
</reference>
<gene>
    <name evidence="2" type="ORF">CLI92_09200</name>
</gene>
<dbReference type="Proteomes" id="UP000217780">
    <property type="component" value="Unassembled WGS sequence"/>
</dbReference>
<evidence type="ECO:0000313" key="2">
    <source>
        <dbReference type="EMBL" id="PAX16495.1"/>
    </source>
</evidence>
<accession>A0A2A2T4T1</accession>
<protein>
    <submittedName>
        <fullName evidence="2">Uncharacterized protein</fullName>
    </submittedName>
</protein>
<organism evidence="2 3">
    <name type="scientific">Vandammella animalimorsus</name>
    <dbReference type="NCBI Taxonomy" id="2029117"/>
    <lineage>
        <taxon>Bacteria</taxon>
        <taxon>Pseudomonadati</taxon>
        <taxon>Pseudomonadota</taxon>
        <taxon>Betaproteobacteria</taxon>
        <taxon>Burkholderiales</taxon>
        <taxon>Comamonadaceae</taxon>
        <taxon>Vandammella</taxon>
    </lineage>
</organism>
<feature type="chain" id="PRO_5012110080" evidence="1">
    <location>
        <begin position="20"/>
        <end position="91"/>
    </location>
</feature>
<dbReference type="AlphaFoldDB" id="A0A2A2T4T1"/>
<dbReference type="RefSeq" id="WP_095542543.1">
    <property type="nucleotide sequence ID" value="NZ_NSJC01000009.1"/>
</dbReference>
<comment type="caution">
    <text evidence="2">The sequence shown here is derived from an EMBL/GenBank/DDBJ whole genome shotgun (WGS) entry which is preliminary data.</text>
</comment>
<evidence type="ECO:0000313" key="3">
    <source>
        <dbReference type="Proteomes" id="UP000217780"/>
    </source>
</evidence>
<feature type="signal peptide" evidence="1">
    <location>
        <begin position="1"/>
        <end position="19"/>
    </location>
</feature>